<dbReference type="RefSeq" id="XP_009838820.1">
    <property type="nucleotide sequence ID" value="XM_009840518.1"/>
</dbReference>
<evidence type="ECO:0000313" key="1">
    <source>
        <dbReference type="EMBL" id="ETV71632.1"/>
    </source>
</evidence>
<gene>
    <name evidence="1" type="ORF">H257_13090</name>
</gene>
<name>W4FVX4_APHAT</name>
<dbReference type="EMBL" id="KI913158">
    <property type="protein sequence ID" value="ETV71632.1"/>
    <property type="molecule type" value="Genomic_DNA"/>
</dbReference>
<dbReference type="VEuPathDB" id="FungiDB:H257_13090"/>
<protein>
    <submittedName>
        <fullName evidence="1">Uncharacterized protein</fullName>
    </submittedName>
</protein>
<sequence length="104" mass="11709">MDPNVVLDRLQRDIDDENLNMEEMSQVYHDYSQQVEDADDSPTPIMDRFYLQGGNAALATMINLTQVKFETICAIVESVLVPAWTLGEWQTVSAIKLSSSLKTV</sequence>
<proteinExistence type="predicted"/>
<organism evidence="1">
    <name type="scientific">Aphanomyces astaci</name>
    <name type="common">Crayfish plague agent</name>
    <dbReference type="NCBI Taxonomy" id="112090"/>
    <lineage>
        <taxon>Eukaryota</taxon>
        <taxon>Sar</taxon>
        <taxon>Stramenopiles</taxon>
        <taxon>Oomycota</taxon>
        <taxon>Saprolegniomycetes</taxon>
        <taxon>Saprolegniales</taxon>
        <taxon>Verrucalvaceae</taxon>
        <taxon>Aphanomyces</taxon>
    </lineage>
</organism>
<dbReference type="AlphaFoldDB" id="W4FVX4"/>
<reference evidence="1" key="1">
    <citation type="submission" date="2013-12" db="EMBL/GenBank/DDBJ databases">
        <title>The Genome Sequence of Aphanomyces astaci APO3.</title>
        <authorList>
            <consortium name="The Broad Institute Genomics Platform"/>
            <person name="Russ C."/>
            <person name="Tyler B."/>
            <person name="van West P."/>
            <person name="Dieguez-Uribeondo J."/>
            <person name="Young S.K."/>
            <person name="Zeng Q."/>
            <person name="Gargeya S."/>
            <person name="Fitzgerald M."/>
            <person name="Abouelleil A."/>
            <person name="Alvarado L."/>
            <person name="Chapman S.B."/>
            <person name="Gainer-Dewar J."/>
            <person name="Goldberg J."/>
            <person name="Griggs A."/>
            <person name="Gujja S."/>
            <person name="Hansen M."/>
            <person name="Howarth C."/>
            <person name="Imamovic A."/>
            <person name="Ireland A."/>
            <person name="Larimer J."/>
            <person name="McCowan C."/>
            <person name="Murphy C."/>
            <person name="Pearson M."/>
            <person name="Poon T.W."/>
            <person name="Priest M."/>
            <person name="Roberts A."/>
            <person name="Saif S."/>
            <person name="Shea T."/>
            <person name="Sykes S."/>
            <person name="Wortman J."/>
            <person name="Nusbaum C."/>
            <person name="Birren B."/>
        </authorList>
    </citation>
    <scope>NUCLEOTIDE SEQUENCE [LARGE SCALE GENOMIC DNA]</scope>
    <source>
        <strain evidence="1">APO3</strain>
    </source>
</reference>
<accession>W4FVX4</accession>
<dbReference type="GeneID" id="20815086"/>